<evidence type="ECO:0000256" key="1">
    <source>
        <dbReference type="SAM" id="MobiDB-lite"/>
    </source>
</evidence>
<gene>
    <name evidence="2" type="ORF">D187_005315</name>
</gene>
<keyword evidence="3" id="KW-1185">Reference proteome</keyword>
<comment type="caution">
    <text evidence="2">The sequence shown here is derived from an EMBL/GenBank/DDBJ whole genome shotgun (WGS) entry which is preliminary data.</text>
</comment>
<dbReference type="EMBL" id="ANAH02000004">
    <property type="protein sequence ID" value="EPX64181.1"/>
    <property type="molecule type" value="Genomic_DNA"/>
</dbReference>
<evidence type="ECO:0000313" key="2">
    <source>
        <dbReference type="EMBL" id="EPX64181.1"/>
    </source>
</evidence>
<dbReference type="Proteomes" id="UP000011682">
    <property type="component" value="Unassembled WGS sequence"/>
</dbReference>
<evidence type="ECO:0000313" key="3">
    <source>
        <dbReference type="Proteomes" id="UP000011682"/>
    </source>
</evidence>
<name>S9PME0_CYSF2</name>
<organism evidence="2 3">
    <name type="scientific">Cystobacter fuscus (strain ATCC 25194 / DSM 2262 / NBRC 100088 / M29)</name>
    <dbReference type="NCBI Taxonomy" id="1242864"/>
    <lineage>
        <taxon>Bacteria</taxon>
        <taxon>Pseudomonadati</taxon>
        <taxon>Myxococcota</taxon>
        <taxon>Myxococcia</taxon>
        <taxon>Myxococcales</taxon>
        <taxon>Cystobacterineae</taxon>
        <taxon>Archangiaceae</taxon>
        <taxon>Cystobacter</taxon>
    </lineage>
</organism>
<sequence>MVNGRQPTAVGGEGALVNNTGPVPRPGGVDSAASGGF</sequence>
<dbReference type="AlphaFoldDB" id="S9PME0"/>
<accession>S9PME0</accession>
<proteinExistence type="predicted"/>
<feature type="region of interest" description="Disordered" evidence="1">
    <location>
        <begin position="1"/>
        <end position="37"/>
    </location>
</feature>
<protein>
    <submittedName>
        <fullName evidence="2">Uncharacterized protein</fullName>
    </submittedName>
</protein>
<reference evidence="2" key="1">
    <citation type="submission" date="2013-05" db="EMBL/GenBank/DDBJ databases">
        <title>Genome assembly of Cystobacter fuscus DSM 2262.</title>
        <authorList>
            <person name="Sharma G."/>
            <person name="Khatri I."/>
            <person name="Kaur C."/>
            <person name="Mayilraj S."/>
            <person name="Subramanian S."/>
        </authorList>
    </citation>
    <scope>NUCLEOTIDE SEQUENCE [LARGE SCALE GENOMIC DNA]</scope>
    <source>
        <strain evidence="2">DSM 2262</strain>
    </source>
</reference>